<dbReference type="InterPro" id="IPR041489">
    <property type="entry name" value="PDZ_6"/>
</dbReference>
<keyword evidence="1" id="KW-0472">Membrane</keyword>
<dbReference type="Gene3D" id="2.30.42.10">
    <property type="match status" value="1"/>
</dbReference>
<dbReference type="SMART" id="SM00228">
    <property type="entry name" value="PDZ"/>
    <property type="match status" value="1"/>
</dbReference>
<sequence length="271" mass="31419">MSRVSKIPTSYLLILFILFLIAKAIGVGLFWFLPLEGVSLKRSYSFTPEYIRVDLARVFAFNKHPSKSTLVDSKREITINIDSMILKGLYGNKKRGFAIVAKKGDEKKTTIVGVGESFEGYRLKAIELNRVIFTKDAKEFVLKLQKGRDFKKAPSRNTLDVYQQENIHQVETDDVKYFAKHPRQIWKNISIQERKKDGKIEGFEVKWIKPGSKFAQLGLKKGDLIIKANNKRLQSYKDALDIYKKIERLDELSIVILRNNQEKELLYEINR</sequence>
<proteinExistence type="predicted"/>
<dbReference type="InterPro" id="IPR036034">
    <property type="entry name" value="PDZ_sf"/>
</dbReference>
<keyword evidence="1" id="KW-1133">Transmembrane helix</keyword>
<organism evidence="3">
    <name type="scientific">hydrothermal vent metagenome</name>
    <dbReference type="NCBI Taxonomy" id="652676"/>
    <lineage>
        <taxon>unclassified sequences</taxon>
        <taxon>metagenomes</taxon>
        <taxon>ecological metagenomes</taxon>
    </lineage>
</organism>
<feature type="domain" description="PDZ" evidence="2">
    <location>
        <begin position="185"/>
        <end position="260"/>
    </location>
</feature>
<keyword evidence="1" id="KW-0812">Transmembrane</keyword>
<name>A0A1W1BKG2_9ZZZZ</name>
<reference evidence="3" key="1">
    <citation type="submission" date="2016-10" db="EMBL/GenBank/DDBJ databases">
        <authorList>
            <person name="de Groot N.N."/>
        </authorList>
    </citation>
    <scope>NUCLEOTIDE SEQUENCE</scope>
</reference>
<evidence type="ECO:0000259" key="2">
    <source>
        <dbReference type="SMART" id="SM00228"/>
    </source>
</evidence>
<accession>A0A1W1BKG2</accession>
<evidence type="ECO:0000313" key="3">
    <source>
        <dbReference type="EMBL" id="SFV53998.1"/>
    </source>
</evidence>
<dbReference type="AlphaFoldDB" id="A0A1W1BKG2"/>
<dbReference type="EMBL" id="FPHB01000022">
    <property type="protein sequence ID" value="SFV53998.1"/>
    <property type="molecule type" value="Genomic_DNA"/>
</dbReference>
<dbReference type="SUPFAM" id="SSF50156">
    <property type="entry name" value="PDZ domain-like"/>
    <property type="match status" value="1"/>
</dbReference>
<protein>
    <submittedName>
        <fullName evidence="3">General secretion pathway protein C</fullName>
    </submittedName>
</protein>
<evidence type="ECO:0000256" key="1">
    <source>
        <dbReference type="SAM" id="Phobius"/>
    </source>
</evidence>
<dbReference type="Pfam" id="PF17820">
    <property type="entry name" value="PDZ_6"/>
    <property type="match status" value="1"/>
</dbReference>
<feature type="transmembrane region" description="Helical" evidence="1">
    <location>
        <begin position="12"/>
        <end position="33"/>
    </location>
</feature>
<dbReference type="InterPro" id="IPR001478">
    <property type="entry name" value="PDZ"/>
</dbReference>
<gene>
    <name evidence="3" type="ORF">MNB_SM-7-998</name>
</gene>